<dbReference type="CDD" id="cd17039">
    <property type="entry name" value="Ubl_ubiquitin_like"/>
    <property type="match status" value="1"/>
</dbReference>
<dbReference type="EMBL" id="HBIS01000931">
    <property type="protein sequence ID" value="CAE0606989.1"/>
    <property type="molecule type" value="Transcribed_RNA"/>
</dbReference>
<accession>A0A7S3UAD1</accession>
<feature type="region of interest" description="Disordered" evidence="1">
    <location>
        <begin position="1"/>
        <end position="26"/>
    </location>
</feature>
<evidence type="ECO:0000256" key="1">
    <source>
        <dbReference type="SAM" id="MobiDB-lite"/>
    </source>
</evidence>
<protein>
    <recommendedName>
        <fullName evidence="3">Ubiquitin-like domain-containing protein</fullName>
    </recommendedName>
</protein>
<sequence length="175" mass="19061">MSTDVQSVVPAAQPSQEAAGGDAGGGASLGKGAWDCDNNCEIPPEKEAEVFEEIATMEFDFEGIPTIPPRKNMTHMAFFCDGCRYRVEAYPDWTAAQVKQALFKGGIQRSNNPNRVTPGINKWEDIDIIYAGQNMQNDKKLMEYNVPPGCKTMVAIEGAKLAPGAKPDPDSAYWN</sequence>
<dbReference type="InterPro" id="IPR029071">
    <property type="entry name" value="Ubiquitin-like_domsf"/>
</dbReference>
<dbReference type="SUPFAM" id="SSF54236">
    <property type="entry name" value="Ubiquitin-like"/>
    <property type="match status" value="1"/>
</dbReference>
<evidence type="ECO:0008006" key="3">
    <source>
        <dbReference type="Google" id="ProtNLM"/>
    </source>
</evidence>
<dbReference type="Gene3D" id="3.10.20.90">
    <property type="entry name" value="Phosphatidylinositol 3-kinase Catalytic Subunit, Chain A, domain 1"/>
    <property type="match status" value="1"/>
</dbReference>
<proteinExistence type="predicted"/>
<gene>
    <name evidence="2" type="ORF">PSAL00342_LOCUS805</name>
</gene>
<name>A0A7S3UAD1_9CHLO</name>
<reference evidence="2" key="1">
    <citation type="submission" date="2021-01" db="EMBL/GenBank/DDBJ databases">
        <authorList>
            <person name="Corre E."/>
            <person name="Pelletier E."/>
            <person name="Niang G."/>
            <person name="Scheremetjew M."/>
            <person name="Finn R."/>
            <person name="Kale V."/>
            <person name="Holt S."/>
            <person name="Cochrane G."/>
            <person name="Meng A."/>
            <person name="Brown T."/>
            <person name="Cohen L."/>
        </authorList>
    </citation>
    <scope>NUCLEOTIDE SEQUENCE</scope>
    <source>
        <strain evidence="2">CCMP1897</strain>
    </source>
</reference>
<evidence type="ECO:0000313" key="2">
    <source>
        <dbReference type="EMBL" id="CAE0606989.1"/>
    </source>
</evidence>
<dbReference type="AlphaFoldDB" id="A0A7S3UAD1"/>
<organism evidence="2">
    <name type="scientific">Picocystis salinarum</name>
    <dbReference type="NCBI Taxonomy" id="88271"/>
    <lineage>
        <taxon>Eukaryota</taxon>
        <taxon>Viridiplantae</taxon>
        <taxon>Chlorophyta</taxon>
        <taxon>Picocystophyceae</taxon>
        <taxon>Picocystales</taxon>
        <taxon>Picocystaceae</taxon>
        <taxon>Picocystis</taxon>
    </lineage>
</organism>